<accession>A0A392RWJ7</accession>
<sequence>SIIMVPEKGTDVLPDVGTSDLQIMQNRVG</sequence>
<organism evidence="1 2">
    <name type="scientific">Trifolium medium</name>
    <dbReference type="NCBI Taxonomy" id="97028"/>
    <lineage>
        <taxon>Eukaryota</taxon>
        <taxon>Viridiplantae</taxon>
        <taxon>Streptophyta</taxon>
        <taxon>Embryophyta</taxon>
        <taxon>Tracheophyta</taxon>
        <taxon>Spermatophyta</taxon>
        <taxon>Magnoliopsida</taxon>
        <taxon>eudicotyledons</taxon>
        <taxon>Gunneridae</taxon>
        <taxon>Pentapetalae</taxon>
        <taxon>rosids</taxon>
        <taxon>fabids</taxon>
        <taxon>Fabales</taxon>
        <taxon>Fabaceae</taxon>
        <taxon>Papilionoideae</taxon>
        <taxon>50 kb inversion clade</taxon>
        <taxon>NPAAA clade</taxon>
        <taxon>Hologalegina</taxon>
        <taxon>IRL clade</taxon>
        <taxon>Trifolieae</taxon>
        <taxon>Trifolium</taxon>
    </lineage>
</organism>
<dbReference type="Proteomes" id="UP000265520">
    <property type="component" value="Unassembled WGS sequence"/>
</dbReference>
<evidence type="ECO:0000313" key="1">
    <source>
        <dbReference type="EMBL" id="MCI40532.1"/>
    </source>
</evidence>
<evidence type="ECO:0000313" key="2">
    <source>
        <dbReference type="Proteomes" id="UP000265520"/>
    </source>
</evidence>
<keyword evidence="2" id="KW-1185">Reference proteome</keyword>
<name>A0A392RWJ7_9FABA</name>
<proteinExistence type="predicted"/>
<comment type="caution">
    <text evidence="1">The sequence shown here is derived from an EMBL/GenBank/DDBJ whole genome shotgun (WGS) entry which is preliminary data.</text>
</comment>
<dbReference type="AlphaFoldDB" id="A0A392RWJ7"/>
<protein>
    <submittedName>
        <fullName evidence="1">Uncharacterized protein</fullName>
    </submittedName>
</protein>
<feature type="non-terminal residue" evidence="1">
    <location>
        <position position="1"/>
    </location>
</feature>
<reference evidence="1 2" key="1">
    <citation type="journal article" date="2018" name="Front. Plant Sci.">
        <title>Red Clover (Trifolium pratense) and Zigzag Clover (T. medium) - A Picture of Genomic Similarities and Differences.</title>
        <authorList>
            <person name="Dluhosova J."/>
            <person name="Istvanek J."/>
            <person name="Nedelnik J."/>
            <person name="Repkova J."/>
        </authorList>
    </citation>
    <scope>NUCLEOTIDE SEQUENCE [LARGE SCALE GENOMIC DNA]</scope>
    <source>
        <strain evidence="2">cv. 10/8</strain>
        <tissue evidence="1">Leaf</tissue>
    </source>
</reference>
<dbReference type="EMBL" id="LXQA010280911">
    <property type="protein sequence ID" value="MCI40532.1"/>
    <property type="molecule type" value="Genomic_DNA"/>
</dbReference>